<sequence length="688" mass="78406">MTSLLCYVCEPIFRGQKKEQSRGLVELNYIPHHQSLEKFHDGISAGCVLCARLACHLASEVDNLQNLETLKLDYILYDYDRPGKIEFLIRFESGDGKDYDIFSFGVVPLSSATEPQQLCQPTSVCPNSESTFQLIQTWLDNCRLSHQQCCQRGKDTLDFRYPTRLIDTGPVGSTECRVIETDSGSVSGPYITLSHRWDFSDFLKFTSLTIKTLKDGLPIRDLPATFRDAVFTAQRLGIRYLWIDSLCIQQDSREDWIRESPTMRHVYGFATLNIVAGHSHGPGDGLFNARRPFKFDPIIVRSNWEDNTNADYLLWDKGALDGDFEFAPLTQRGWVFQERLLAPRILHFGKRQVYWRCSGKFACESWPQGVCALEGNPLRFGVDLDGLDGNARMEIPSLENSTGIPVVFLSKGPVAQWERLVSEYSHTELTRSEDRLVALSGVAKLFQQTFGDDYLAGLWWTPLERLLCWRRDDGKEYQPRKKLEYRAPSWSWASIDGPVCFTTTTRGAQLHWMDYLVRVRNAQVTPLDGDKMARVKNGYIKVEARLHSLRVISGKLEDGSPRGRKMEYVEVKVDGTAIPEDDFWSVVDTKSDCKLDKLWIMPTLLVAETAIKPHETISVEGLVLQKSSEQSVESDTYERIGYFIYSPILEDMVEEIFGIWVESDVNDSPRYRAGFGGGTMSWEEVKIV</sequence>
<keyword evidence="2" id="KW-1185">Reference proteome</keyword>
<evidence type="ECO:0000313" key="1">
    <source>
        <dbReference type="EMBL" id="UPL01918.1"/>
    </source>
</evidence>
<organism evidence="1 2">
    <name type="scientific">Fusarium solani subsp. cucurbitae</name>
    <name type="common">Neocosmosporum cucurbitae</name>
    <dbReference type="NCBI Taxonomy" id="2747967"/>
    <lineage>
        <taxon>Eukaryota</taxon>
        <taxon>Fungi</taxon>
        <taxon>Dikarya</taxon>
        <taxon>Ascomycota</taxon>
        <taxon>Pezizomycotina</taxon>
        <taxon>Sordariomycetes</taxon>
        <taxon>Hypocreomycetidae</taxon>
        <taxon>Hypocreales</taxon>
        <taxon>Nectriaceae</taxon>
        <taxon>Fusarium</taxon>
        <taxon>Fusarium solani species complex</taxon>
    </lineage>
</organism>
<gene>
    <name evidence="1" type="ORF">LCI18_012852</name>
</gene>
<protein>
    <submittedName>
        <fullName evidence="1">Uncharacterized protein</fullName>
    </submittedName>
</protein>
<accession>A0ACD3ZLE4</accession>
<evidence type="ECO:0000313" key="2">
    <source>
        <dbReference type="Proteomes" id="UP000830768"/>
    </source>
</evidence>
<dbReference type="EMBL" id="CP090039">
    <property type="protein sequence ID" value="UPL01918.1"/>
    <property type="molecule type" value="Genomic_DNA"/>
</dbReference>
<reference evidence="1" key="1">
    <citation type="submission" date="2021-11" db="EMBL/GenBank/DDBJ databases">
        <title>Fusarium solani-melongenae Genome sequencing and assembly.</title>
        <authorList>
            <person name="Xie S."/>
            <person name="Huang L."/>
            <person name="Zhang X."/>
        </authorList>
    </citation>
    <scope>NUCLEOTIDE SEQUENCE</scope>
    <source>
        <strain evidence="1">CRI 24-3</strain>
    </source>
</reference>
<proteinExistence type="predicted"/>
<dbReference type="Proteomes" id="UP000830768">
    <property type="component" value="Chromosome 11"/>
</dbReference>
<name>A0ACD3ZLE4_FUSSC</name>